<feature type="non-terminal residue" evidence="2">
    <location>
        <position position="109"/>
    </location>
</feature>
<organism evidence="2">
    <name type="scientific">Cuerna arida</name>
    <dbReference type="NCBI Taxonomy" id="1464854"/>
    <lineage>
        <taxon>Eukaryota</taxon>
        <taxon>Metazoa</taxon>
        <taxon>Ecdysozoa</taxon>
        <taxon>Arthropoda</taxon>
        <taxon>Hexapoda</taxon>
        <taxon>Insecta</taxon>
        <taxon>Pterygota</taxon>
        <taxon>Neoptera</taxon>
        <taxon>Paraneoptera</taxon>
        <taxon>Hemiptera</taxon>
        <taxon>Auchenorrhyncha</taxon>
        <taxon>Membracoidea</taxon>
        <taxon>Cicadellidae</taxon>
        <taxon>Cicadellinae</taxon>
        <taxon>Proconiini</taxon>
        <taxon>Cuerna</taxon>
    </lineage>
</organism>
<name>A0A1B6FLC7_9HEMI</name>
<feature type="region of interest" description="Disordered" evidence="1">
    <location>
        <begin position="81"/>
        <end position="109"/>
    </location>
</feature>
<evidence type="ECO:0000256" key="1">
    <source>
        <dbReference type="SAM" id="MobiDB-lite"/>
    </source>
</evidence>
<proteinExistence type="predicted"/>
<evidence type="ECO:0000313" key="2">
    <source>
        <dbReference type="EMBL" id="JAS50971.1"/>
    </source>
</evidence>
<dbReference type="AlphaFoldDB" id="A0A1B6FLC7"/>
<reference evidence="2" key="1">
    <citation type="submission" date="2015-11" db="EMBL/GenBank/DDBJ databases">
        <title>De novo transcriptome assembly of four potential Pierce s Disease insect vectors from Arizona vineyards.</title>
        <authorList>
            <person name="Tassone E.E."/>
        </authorList>
    </citation>
    <scope>NUCLEOTIDE SEQUENCE</scope>
</reference>
<accession>A0A1B6FLC7</accession>
<feature type="non-terminal residue" evidence="2">
    <location>
        <position position="1"/>
    </location>
</feature>
<protein>
    <submittedName>
        <fullName evidence="2">Uncharacterized protein</fullName>
    </submittedName>
</protein>
<sequence length="109" mass="11845">SFSSSGFHLPRTYSQISQHTTATTLKFTFTPKLSVTFTNTNMANKCCGQESYGPGQRPATDRRQQLIAQIKQLVGAIEANENRQGKGGGRRGHAASAVPVGIRDMEDEC</sequence>
<dbReference type="EMBL" id="GECZ01018798">
    <property type="protein sequence ID" value="JAS50971.1"/>
    <property type="molecule type" value="Transcribed_RNA"/>
</dbReference>
<gene>
    <name evidence="2" type="ORF">g.28028</name>
</gene>